<evidence type="ECO:0000256" key="2">
    <source>
        <dbReference type="ARBA" id="ARBA00022729"/>
    </source>
</evidence>
<feature type="signal peptide" evidence="6">
    <location>
        <begin position="1"/>
        <end position="21"/>
    </location>
</feature>
<dbReference type="Proteomes" id="UP000887116">
    <property type="component" value="Unassembled WGS sequence"/>
</dbReference>
<evidence type="ECO:0000313" key="9">
    <source>
        <dbReference type="Proteomes" id="UP000887116"/>
    </source>
</evidence>
<protein>
    <submittedName>
        <fullName evidence="8">Obst-E</fullName>
    </submittedName>
</protein>
<dbReference type="InterPro" id="IPR036508">
    <property type="entry name" value="Chitin-bd_dom_sf"/>
</dbReference>
<dbReference type="Gene3D" id="2.170.140.10">
    <property type="entry name" value="Chitin binding domain"/>
    <property type="match status" value="2"/>
</dbReference>
<feature type="domain" description="Chitin-binding type-2" evidence="7">
    <location>
        <begin position="22"/>
        <end position="80"/>
    </location>
</feature>
<evidence type="ECO:0000256" key="4">
    <source>
        <dbReference type="ARBA" id="ARBA00023157"/>
    </source>
</evidence>
<keyword evidence="9" id="KW-1185">Reference proteome</keyword>
<reference evidence="8" key="1">
    <citation type="submission" date="2020-07" db="EMBL/GenBank/DDBJ databases">
        <title>Multicomponent nature underlies the extraordinary mechanical properties of spider dragline silk.</title>
        <authorList>
            <person name="Kono N."/>
            <person name="Nakamura H."/>
            <person name="Mori M."/>
            <person name="Yoshida Y."/>
            <person name="Ohtoshi R."/>
            <person name="Malay A.D."/>
            <person name="Moran D.A.P."/>
            <person name="Tomita M."/>
            <person name="Numata K."/>
            <person name="Arakawa K."/>
        </authorList>
    </citation>
    <scope>NUCLEOTIDE SEQUENCE</scope>
</reference>
<dbReference type="PROSITE" id="PS50940">
    <property type="entry name" value="CHIT_BIND_II"/>
    <property type="match status" value="2"/>
</dbReference>
<dbReference type="Pfam" id="PF01607">
    <property type="entry name" value="CBM_14"/>
    <property type="match status" value="2"/>
</dbReference>
<proteinExistence type="predicted"/>
<dbReference type="SUPFAM" id="SSF57625">
    <property type="entry name" value="Invertebrate chitin-binding proteins"/>
    <property type="match status" value="2"/>
</dbReference>
<sequence>MMPTVIITLLLVVLQCQIGLSQFKCPNKSGYYPDPEQCDLYYECRNNIPKEKLCKDGLVFNDNNPLYERCDFPFVVHCGKREYLQEPKSSPNCPRKNGMFARPDSCTVFWQCVEGIASKMSCQTGLAFNPKSGTCQWKYLVPDCGKQPAESEE</sequence>
<evidence type="ECO:0000256" key="1">
    <source>
        <dbReference type="ARBA" id="ARBA00022669"/>
    </source>
</evidence>
<dbReference type="EMBL" id="BMAO01011433">
    <property type="protein sequence ID" value="GFQ73651.1"/>
    <property type="molecule type" value="Genomic_DNA"/>
</dbReference>
<keyword evidence="2 6" id="KW-0732">Signal</keyword>
<dbReference type="SMART" id="SM00494">
    <property type="entry name" value="ChtBD2"/>
    <property type="match status" value="2"/>
</dbReference>
<keyword evidence="3" id="KW-0677">Repeat</keyword>
<feature type="domain" description="Chitin-binding type-2" evidence="7">
    <location>
        <begin position="90"/>
        <end position="146"/>
    </location>
</feature>
<organism evidence="8 9">
    <name type="scientific">Trichonephila clavata</name>
    <name type="common">Joro spider</name>
    <name type="synonym">Nephila clavata</name>
    <dbReference type="NCBI Taxonomy" id="2740835"/>
    <lineage>
        <taxon>Eukaryota</taxon>
        <taxon>Metazoa</taxon>
        <taxon>Ecdysozoa</taxon>
        <taxon>Arthropoda</taxon>
        <taxon>Chelicerata</taxon>
        <taxon>Arachnida</taxon>
        <taxon>Araneae</taxon>
        <taxon>Araneomorphae</taxon>
        <taxon>Entelegynae</taxon>
        <taxon>Araneoidea</taxon>
        <taxon>Nephilidae</taxon>
        <taxon>Trichonephila</taxon>
    </lineage>
</organism>
<feature type="chain" id="PRO_5036452571" evidence="6">
    <location>
        <begin position="22"/>
        <end position="153"/>
    </location>
</feature>
<dbReference type="PANTHER" id="PTHR23301">
    <property type="entry name" value="CHITIN BINDING PERITROPHIN-A"/>
    <property type="match status" value="1"/>
</dbReference>
<dbReference type="GO" id="GO:0008061">
    <property type="term" value="F:chitin binding"/>
    <property type="evidence" value="ECO:0007669"/>
    <property type="project" value="UniProtKB-KW"/>
</dbReference>
<keyword evidence="4" id="KW-1015">Disulfide bond</keyword>
<accession>A0A8X6KHW5</accession>
<dbReference type="GO" id="GO:0005576">
    <property type="term" value="C:extracellular region"/>
    <property type="evidence" value="ECO:0007669"/>
    <property type="project" value="InterPro"/>
</dbReference>
<dbReference type="OrthoDB" id="439917at2759"/>
<keyword evidence="1" id="KW-0147">Chitin-binding</keyword>
<name>A0A8X6KHW5_TRICU</name>
<dbReference type="InterPro" id="IPR002557">
    <property type="entry name" value="Chitin-bd_dom"/>
</dbReference>
<evidence type="ECO:0000256" key="5">
    <source>
        <dbReference type="ARBA" id="ARBA00023180"/>
    </source>
</evidence>
<dbReference type="InterPro" id="IPR051940">
    <property type="entry name" value="Chitin_bind-dev_reg"/>
</dbReference>
<gene>
    <name evidence="8" type="primary">NCL1_37009</name>
    <name evidence="8" type="ORF">TNCT_375081</name>
</gene>
<evidence type="ECO:0000313" key="8">
    <source>
        <dbReference type="EMBL" id="GFQ73651.1"/>
    </source>
</evidence>
<keyword evidence="5" id="KW-0325">Glycoprotein</keyword>
<evidence type="ECO:0000259" key="7">
    <source>
        <dbReference type="PROSITE" id="PS50940"/>
    </source>
</evidence>
<evidence type="ECO:0000256" key="6">
    <source>
        <dbReference type="SAM" id="SignalP"/>
    </source>
</evidence>
<comment type="caution">
    <text evidence="8">The sequence shown here is derived from an EMBL/GenBank/DDBJ whole genome shotgun (WGS) entry which is preliminary data.</text>
</comment>
<dbReference type="PANTHER" id="PTHR23301:SF0">
    <property type="entry name" value="CHITIN-BINDING TYPE-2 DOMAIN-CONTAINING PROTEIN-RELATED"/>
    <property type="match status" value="1"/>
</dbReference>
<evidence type="ECO:0000256" key="3">
    <source>
        <dbReference type="ARBA" id="ARBA00022737"/>
    </source>
</evidence>
<dbReference type="AlphaFoldDB" id="A0A8X6KHW5"/>